<accession>A0ABW1U189</accession>
<reference evidence="10" key="1">
    <citation type="journal article" date="2019" name="Int. J. Syst. Evol. Microbiol.">
        <title>The Global Catalogue of Microorganisms (GCM) 10K type strain sequencing project: providing services to taxonomists for standard genome sequencing and annotation.</title>
        <authorList>
            <consortium name="The Broad Institute Genomics Platform"/>
            <consortium name="The Broad Institute Genome Sequencing Center for Infectious Disease"/>
            <person name="Wu L."/>
            <person name="Ma J."/>
        </authorList>
    </citation>
    <scope>NUCLEOTIDE SEQUENCE [LARGE SCALE GENOMIC DNA]</scope>
    <source>
        <strain evidence="10">CCUG 39402</strain>
    </source>
</reference>
<dbReference type="InterPro" id="IPR036909">
    <property type="entry name" value="Cyt_c-like_dom_sf"/>
</dbReference>
<dbReference type="PANTHER" id="PTHR35008">
    <property type="entry name" value="BLL4482 PROTEIN-RELATED"/>
    <property type="match status" value="1"/>
</dbReference>
<keyword evidence="1" id="KW-0813">Transport</keyword>
<dbReference type="Gene3D" id="1.10.760.10">
    <property type="entry name" value="Cytochrome c-like domain"/>
    <property type="match status" value="2"/>
</dbReference>
<keyword evidence="10" id="KW-1185">Reference proteome</keyword>
<evidence type="ECO:0000313" key="9">
    <source>
        <dbReference type="EMBL" id="MFC6282935.1"/>
    </source>
</evidence>
<sequence>MSRFEFAGVRLSRVWLLPLAWLALTAQAQQADPAKAQRSALAGIGRTATPAEVKAWDIDVRPDFKGLPKGQGSVRQGEVIWEAQCASCHGSFGESSAVFTPIAGGTTAADVKSGRVDGLMPGANQPQRTTMMKMSTLSTLWDYINRAMPWTSPKSLTANEVYAVTAYILNLGNVLPEDFTLSDSNIREVQGRLPNRNGMTTAHAMWPGRELGGTDRPDVQGSACMTNCGGEAVVKSFLPDYARNAHGNLAEQSRNIGPTRGADTTRAALAAGVSPVSDLKQPVAAVVVAQRATENVVPAGPAQSPVTTAAVTPMLQKNACLACHGMDSKLVGPAFKDIASKYKDRTDAVSYLSGKIRAGGQGVWGAIPMPAQSLSPEESAQLAQWLAQGMNK</sequence>
<gene>
    <name evidence="9" type="ORF">ACFQND_17060</name>
</gene>
<comment type="caution">
    <text evidence="9">The sequence shown here is derived from an EMBL/GenBank/DDBJ whole genome shotgun (WGS) entry which is preliminary data.</text>
</comment>
<dbReference type="RefSeq" id="WP_371435304.1">
    <property type="nucleotide sequence ID" value="NZ_JBHSRS010000081.1"/>
</dbReference>
<keyword evidence="4" id="KW-0249">Electron transport</keyword>
<feature type="chain" id="PRO_5045181750" evidence="7">
    <location>
        <begin position="29"/>
        <end position="392"/>
    </location>
</feature>
<keyword evidence="3 6" id="KW-0479">Metal-binding</keyword>
<evidence type="ECO:0000313" key="10">
    <source>
        <dbReference type="Proteomes" id="UP001596270"/>
    </source>
</evidence>
<evidence type="ECO:0000259" key="8">
    <source>
        <dbReference type="PROSITE" id="PS51007"/>
    </source>
</evidence>
<feature type="domain" description="Cytochrome c" evidence="8">
    <location>
        <begin position="295"/>
        <end position="390"/>
    </location>
</feature>
<proteinExistence type="predicted"/>
<evidence type="ECO:0000256" key="1">
    <source>
        <dbReference type="ARBA" id="ARBA00022448"/>
    </source>
</evidence>
<dbReference type="InterPro" id="IPR009056">
    <property type="entry name" value="Cyt_c-like_dom"/>
</dbReference>
<dbReference type="InterPro" id="IPR051459">
    <property type="entry name" value="Cytochrome_c-type_DH"/>
</dbReference>
<feature type="domain" description="Cytochrome c" evidence="8">
    <location>
        <begin position="72"/>
        <end position="172"/>
    </location>
</feature>
<keyword evidence="2 6" id="KW-0349">Heme</keyword>
<keyword evidence="7" id="KW-0732">Signal</keyword>
<evidence type="ECO:0000256" key="2">
    <source>
        <dbReference type="ARBA" id="ARBA00022617"/>
    </source>
</evidence>
<evidence type="ECO:0000256" key="6">
    <source>
        <dbReference type="PROSITE-ProRule" id="PRU00433"/>
    </source>
</evidence>
<dbReference type="EMBL" id="JBHSRS010000081">
    <property type="protein sequence ID" value="MFC6282935.1"/>
    <property type="molecule type" value="Genomic_DNA"/>
</dbReference>
<evidence type="ECO:0000256" key="4">
    <source>
        <dbReference type="ARBA" id="ARBA00022982"/>
    </source>
</evidence>
<dbReference type="Pfam" id="PF00034">
    <property type="entry name" value="Cytochrom_C"/>
    <property type="match status" value="1"/>
</dbReference>
<keyword evidence="5 6" id="KW-0408">Iron</keyword>
<evidence type="ECO:0000256" key="5">
    <source>
        <dbReference type="ARBA" id="ARBA00023004"/>
    </source>
</evidence>
<dbReference type="InterPro" id="IPR002324">
    <property type="entry name" value="Cyt_c_ID"/>
</dbReference>
<dbReference type="PROSITE" id="PS51007">
    <property type="entry name" value="CYTC"/>
    <property type="match status" value="2"/>
</dbReference>
<dbReference type="Pfam" id="PF13442">
    <property type="entry name" value="Cytochrome_CBB3"/>
    <property type="match status" value="1"/>
</dbReference>
<dbReference type="PANTHER" id="PTHR35008:SF8">
    <property type="entry name" value="ALCOHOL DEHYDROGENASE CYTOCHROME C SUBUNIT"/>
    <property type="match status" value="1"/>
</dbReference>
<feature type="signal peptide" evidence="7">
    <location>
        <begin position="1"/>
        <end position="28"/>
    </location>
</feature>
<protein>
    <submittedName>
        <fullName evidence="9">C-type cytochrome</fullName>
    </submittedName>
</protein>
<evidence type="ECO:0000256" key="3">
    <source>
        <dbReference type="ARBA" id="ARBA00022723"/>
    </source>
</evidence>
<evidence type="ECO:0000256" key="7">
    <source>
        <dbReference type="SAM" id="SignalP"/>
    </source>
</evidence>
<dbReference type="SUPFAM" id="SSF46626">
    <property type="entry name" value="Cytochrome c"/>
    <property type="match status" value="2"/>
</dbReference>
<organism evidence="9 10">
    <name type="scientific">Polaromonas aquatica</name>
    <dbReference type="NCBI Taxonomy" id="332657"/>
    <lineage>
        <taxon>Bacteria</taxon>
        <taxon>Pseudomonadati</taxon>
        <taxon>Pseudomonadota</taxon>
        <taxon>Betaproteobacteria</taxon>
        <taxon>Burkholderiales</taxon>
        <taxon>Comamonadaceae</taxon>
        <taxon>Polaromonas</taxon>
    </lineage>
</organism>
<dbReference type="Proteomes" id="UP001596270">
    <property type="component" value="Unassembled WGS sequence"/>
</dbReference>
<name>A0ABW1U189_9BURK</name>
<dbReference type="PRINTS" id="PR00606">
    <property type="entry name" value="CYTCHROMECID"/>
</dbReference>